<dbReference type="GO" id="GO:0035438">
    <property type="term" value="F:cyclic-di-GMP binding"/>
    <property type="evidence" value="ECO:0007669"/>
    <property type="project" value="InterPro"/>
</dbReference>
<protein>
    <recommendedName>
        <fullName evidence="2">PilZ domain-containing protein</fullName>
    </recommendedName>
</protein>
<dbReference type="RefSeq" id="WP_306886397.1">
    <property type="nucleotide sequence ID" value="NZ_JAUSUL010000003.1"/>
</dbReference>
<dbReference type="AlphaFoldDB" id="A0AAE4ASP6"/>
<dbReference type="Gene3D" id="2.40.10.220">
    <property type="entry name" value="predicted glycosyltransferase like domains"/>
    <property type="match status" value="1"/>
</dbReference>
<dbReference type="SUPFAM" id="SSF141371">
    <property type="entry name" value="PilZ domain-like"/>
    <property type="match status" value="1"/>
</dbReference>
<feature type="region of interest" description="Disordered" evidence="1">
    <location>
        <begin position="253"/>
        <end position="273"/>
    </location>
</feature>
<feature type="compositionally biased region" description="Low complexity" evidence="1">
    <location>
        <begin position="100"/>
        <end position="117"/>
    </location>
</feature>
<evidence type="ECO:0000256" key="1">
    <source>
        <dbReference type="SAM" id="MobiDB-lite"/>
    </source>
</evidence>
<comment type="caution">
    <text evidence="3">The sequence shown here is derived from an EMBL/GenBank/DDBJ whole genome shotgun (WGS) entry which is preliminary data.</text>
</comment>
<feature type="domain" description="PilZ" evidence="2">
    <location>
        <begin position="147"/>
        <end position="239"/>
    </location>
</feature>
<reference evidence="3" key="1">
    <citation type="submission" date="2023-07" db="EMBL/GenBank/DDBJ databases">
        <title>Genomic Encyclopedia of Type Strains, Phase IV (KMG-IV): sequencing the most valuable type-strain genomes for metagenomic binning, comparative biology and taxonomic classification.</title>
        <authorList>
            <person name="Goeker M."/>
        </authorList>
    </citation>
    <scope>NUCLEOTIDE SEQUENCE</scope>
    <source>
        <strain evidence="3">DSM 21202</strain>
    </source>
</reference>
<name>A0AAE4ASP6_9HYPH</name>
<dbReference type="EMBL" id="JAUSUL010000003">
    <property type="protein sequence ID" value="MDQ0316511.1"/>
    <property type="molecule type" value="Genomic_DNA"/>
</dbReference>
<organism evidence="3 4">
    <name type="scientific">Amorphus orientalis</name>
    <dbReference type="NCBI Taxonomy" id="649198"/>
    <lineage>
        <taxon>Bacteria</taxon>
        <taxon>Pseudomonadati</taxon>
        <taxon>Pseudomonadota</taxon>
        <taxon>Alphaproteobacteria</taxon>
        <taxon>Hyphomicrobiales</taxon>
        <taxon>Amorphaceae</taxon>
        <taxon>Amorphus</taxon>
    </lineage>
</organism>
<dbReference type="InterPro" id="IPR009875">
    <property type="entry name" value="PilZ_domain"/>
</dbReference>
<accession>A0AAE4ASP6</accession>
<feature type="region of interest" description="Disordered" evidence="1">
    <location>
        <begin position="1"/>
        <end position="149"/>
    </location>
</feature>
<sequence length="485" mass="50403">MMSPGTPVRPSEGPASHPAETENREETPDRGSTSLEAAAPSTSQERPASGSDADPDGTAGQGGSGLLQTLVRSLRGGRGTKTEDDASAPDRPTDDRERTGGATDPTATAATVSAALASRQPHPNAEPASNRRPRALASTSASDGESRRIAFRLDTPARFDTGGRSYDTLDWSIGGFALSARKASFARNEEVRGTFTVFLDQFVVSTTVTAEVVHTDSRRLGFRFEDLSQSQIRMLRSLSAALLSGSAPTGFPVGAAKAPRGRGRGGSGDGRDQSKPLVTLASGSFNALLALVVVGIGLAVFFSPIEPTFHSMSGAVAGERIVVAAEATVTLDTIDVPAGEPVGVGDTLAFLTPLGGEREPLLSPCRCVVVGYFAGTGQTIRTGEPVAQLVEAGTVPVVQALFARDEASAWTPGRRVTIRLSYSGQRAEGRIMRVSETLPEAFVGLPVGLAASPNTMVAWIEPASPLPPSAVGEPVRVEFQQSTGL</sequence>
<gene>
    <name evidence="3" type="ORF">J2S73_002987</name>
</gene>
<proteinExistence type="predicted"/>
<evidence type="ECO:0000259" key="2">
    <source>
        <dbReference type="Pfam" id="PF07238"/>
    </source>
</evidence>
<dbReference type="Pfam" id="PF07238">
    <property type="entry name" value="PilZ"/>
    <property type="match status" value="1"/>
</dbReference>
<feature type="compositionally biased region" description="Polar residues" evidence="1">
    <location>
        <begin position="30"/>
        <end position="46"/>
    </location>
</feature>
<evidence type="ECO:0000313" key="4">
    <source>
        <dbReference type="Proteomes" id="UP001229244"/>
    </source>
</evidence>
<dbReference type="Proteomes" id="UP001229244">
    <property type="component" value="Unassembled WGS sequence"/>
</dbReference>
<keyword evidence="4" id="KW-1185">Reference proteome</keyword>
<evidence type="ECO:0000313" key="3">
    <source>
        <dbReference type="EMBL" id="MDQ0316511.1"/>
    </source>
</evidence>
<feature type="compositionally biased region" description="Basic and acidic residues" evidence="1">
    <location>
        <begin position="19"/>
        <end position="29"/>
    </location>
</feature>